<dbReference type="GO" id="GO:0006006">
    <property type="term" value="P:glucose metabolic process"/>
    <property type="evidence" value="ECO:0007669"/>
    <property type="project" value="UniProtKB-KW"/>
</dbReference>
<dbReference type="InterPro" id="IPR001296">
    <property type="entry name" value="Glyco_trans_1"/>
</dbReference>
<keyword evidence="4" id="KW-0328">Glycosyltransferase</keyword>
<evidence type="ECO:0000259" key="9">
    <source>
        <dbReference type="Pfam" id="PF21269"/>
    </source>
</evidence>
<dbReference type="InterPro" id="IPR049438">
    <property type="entry name" value="TreT_GT1"/>
</dbReference>
<name>A0A8K0JMX8_9TREE</name>
<evidence type="ECO:0000256" key="6">
    <source>
        <dbReference type="ARBA" id="ARBA00023277"/>
    </source>
</evidence>
<comment type="subunit">
    <text evidence="2">Homodimer.</text>
</comment>
<dbReference type="InterPro" id="IPR052078">
    <property type="entry name" value="Trehalose_Metab_GTase"/>
</dbReference>
<evidence type="ECO:0000256" key="7">
    <source>
        <dbReference type="SAM" id="MobiDB-lite"/>
    </source>
</evidence>
<dbReference type="Gene3D" id="3.40.50.2000">
    <property type="entry name" value="Glycogen Phosphorylase B"/>
    <property type="match status" value="2"/>
</dbReference>
<dbReference type="SUPFAM" id="SSF53756">
    <property type="entry name" value="UDP-Glycosyltransferase/glycogen phosphorylase"/>
    <property type="match status" value="1"/>
</dbReference>
<protein>
    <recommendedName>
        <fullName evidence="12">Glycosyl transferase family 1 domain-containing protein</fullName>
    </recommendedName>
</protein>
<evidence type="ECO:0000256" key="3">
    <source>
        <dbReference type="ARBA" id="ARBA00022526"/>
    </source>
</evidence>
<dbReference type="GO" id="GO:0016757">
    <property type="term" value="F:glycosyltransferase activity"/>
    <property type="evidence" value="ECO:0007669"/>
    <property type="project" value="UniProtKB-KW"/>
</dbReference>
<dbReference type="Proteomes" id="UP000812966">
    <property type="component" value="Unassembled WGS sequence"/>
</dbReference>
<evidence type="ECO:0000256" key="4">
    <source>
        <dbReference type="ARBA" id="ARBA00022676"/>
    </source>
</evidence>
<keyword evidence="3" id="KW-0313">Glucose metabolism</keyword>
<proteinExistence type="inferred from homology"/>
<evidence type="ECO:0000313" key="10">
    <source>
        <dbReference type="EMBL" id="KAG7562116.1"/>
    </source>
</evidence>
<dbReference type="Pfam" id="PF21269">
    <property type="entry name" value="TreT_GT1"/>
    <property type="match status" value="1"/>
</dbReference>
<feature type="region of interest" description="Disordered" evidence="7">
    <location>
        <begin position="9"/>
        <end position="119"/>
    </location>
</feature>
<feature type="domain" description="Trehalose synthase N-terminal" evidence="9">
    <location>
        <begin position="353"/>
        <end position="513"/>
    </location>
</feature>
<feature type="compositionally biased region" description="Basic and acidic residues" evidence="7">
    <location>
        <begin position="773"/>
        <end position="790"/>
    </location>
</feature>
<sequence length="932" mass="103534">MYPVYQLCITSTSSTTHKHSSTMTNSEIKNKHLDVDGDGSDSGSSSGSKANSGRSSPYIREAHQKKHHHEAHKHDGNDDGHPGEQAPDHGRESPQARQQRNKHIGRKIQHGLQKSSSRNTGIPLDCYIGLAFRVMKTEEEIEEYRRQVGGMSTSVVDLEKGEQLLTWQAVVSDGIGTIDSGRDATTLKVTSPEEDEKQGWKMVKHVAERIITTATEVSAGKSMIFQVIAVSEPLPPLLAKCPIFLPSFYAHLSAIPFLIPSPTYMFENLPDPDPEYFASNAVSVALKHLHPAIHSAVTVGCREKDRVVQVDAGGLIHIASLEGYQQSSSEKLWKRFMALVRHIKGNNIKFARVSATPQGGGVALLQNALVRLWKLVGLEGNGIWLVPLGHPTTLDITKKKFHNVLQGVAEKDVKLEENDEAYFEAWIKSNYEKFWKDTGVLTDRILVADDPQVVPLIPRVKKDFPDTKIIFRSHIQVQSDLTDDPSTEQAHVWDYLFGFIKHSDMFLAHPVDFFIPKNVKKSLPVMYMPPSTDPLDGLNKPFGKESMEQIQKVYNSLSMQQSGVELDWNRGYFLQVARFDPSKGLNDLLAGYLQFRQKVEEAGKGGGDGDAKKPPQLIVVGHGSIDDPDGTRIYEELHEIVNSDEYKLVTKDVSIVRAPPSDTLLGGLMQGATVALQLSTREGFEVKVSEAVLKRIPVVATKAGGIPLQVKDGVNGWIVDPSAPDQVAQVLFDFYMGKRQLNRRQGRPDEEYCDDRMHHHKTYDEEEVVQELPRSDGKENPNHTDGDHIGDPGIVGFGDGDSKIKEGRRLTPNDSADMFVKTVGAPFPKVKPTPDGPSEDFFTVGNAAKWLLLFSLISGKSIKPDAHSKANGGQGDEEVELLKSMGLRTEDWKGGKEEMKKWDNQAVWKMVMGDDTDEGEGRIIWRDEMFQG</sequence>
<feature type="compositionally biased region" description="Basic and acidic residues" evidence="7">
    <location>
        <begin position="800"/>
        <end position="810"/>
    </location>
</feature>
<organism evidence="10 11">
    <name type="scientific">Filobasidium floriforme</name>
    <dbReference type="NCBI Taxonomy" id="5210"/>
    <lineage>
        <taxon>Eukaryota</taxon>
        <taxon>Fungi</taxon>
        <taxon>Dikarya</taxon>
        <taxon>Basidiomycota</taxon>
        <taxon>Agaricomycotina</taxon>
        <taxon>Tremellomycetes</taxon>
        <taxon>Filobasidiales</taxon>
        <taxon>Filobasidiaceae</taxon>
        <taxon>Filobasidium</taxon>
    </lineage>
</organism>
<accession>A0A8K0JMX8</accession>
<dbReference type="PANTHER" id="PTHR47779:SF1">
    <property type="entry name" value="SYNTHASE (CCG-9), PUTATIVE (AFU_ORTHOLOGUE AFUA_3G12100)-RELATED"/>
    <property type="match status" value="1"/>
</dbReference>
<feature type="domain" description="Glycosyl transferase family 1" evidence="8">
    <location>
        <begin position="570"/>
        <end position="731"/>
    </location>
</feature>
<evidence type="ECO:0000259" key="8">
    <source>
        <dbReference type="Pfam" id="PF00534"/>
    </source>
</evidence>
<dbReference type="EMBL" id="JABELV010000038">
    <property type="protein sequence ID" value="KAG7562116.1"/>
    <property type="molecule type" value="Genomic_DNA"/>
</dbReference>
<gene>
    <name evidence="10" type="ORF">FFLO_02398</name>
</gene>
<evidence type="ECO:0008006" key="12">
    <source>
        <dbReference type="Google" id="ProtNLM"/>
    </source>
</evidence>
<evidence type="ECO:0000256" key="5">
    <source>
        <dbReference type="ARBA" id="ARBA00022679"/>
    </source>
</evidence>
<dbReference type="AlphaFoldDB" id="A0A8K0JMX8"/>
<evidence type="ECO:0000313" key="11">
    <source>
        <dbReference type="Proteomes" id="UP000812966"/>
    </source>
</evidence>
<feature type="compositionally biased region" description="Basic and acidic residues" evidence="7">
    <location>
        <begin position="72"/>
        <end position="94"/>
    </location>
</feature>
<reference evidence="10" key="1">
    <citation type="submission" date="2020-04" db="EMBL/GenBank/DDBJ databases">
        <title>Analysis of mating type loci in Filobasidium floriforme.</title>
        <authorList>
            <person name="Nowrousian M."/>
        </authorList>
    </citation>
    <scope>NUCLEOTIDE SEQUENCE</scope>
    <source>
        <strain evidence="10">CBS 6242</strain>
    </source>
</reference>
<comment type="similarity">
    <text evidence="1">Belongs to the glycosyltransferase group 1 family. Glycosyltransferase 4 subfamily.</text>
</comment>
<keyword evidence="11" id="KW-1185">Reference proteome</keyword>
<comment type="caution">
    <text evidence="10">The sequence shown here is derived from an EMBL/GenBank/DDBJ whole genome shotgun (WGS) entry which is preliminary data.</text>
</comment>
<evidence type="ECO:0000256" key="1">
    <source>
        <dbReference type="ARBA" id="ARBA00009481"/>
    </source>
</evidence>
<keyword evidence="5" id="KW-0808">Transferase</keyword>
<evidence type="ECO:0000256" key="2">
    <source>
        <dbReference type="ARBA" id="ARBA00011738"/>
    </source>
</evidence>
<feature type="compositionally biased region" description="Basic residues" evidence="7">
    <location>
        <begin position="99"/>
        <end position="109"/>
    </location>
</feature>
<feature type="compositionally biased region" description="Low complexity" evidence="7">
    <location>
        <begin position="41"/>
        <end position="56"/>
    </location>
</feature>
<keyword evidence="6" id="KW-0119">Carbohydrate metabolism</keyword>
<feature type="compositionally biased region" description="Low complexity" evidence="7">
    <location>
        <begin position="10"/>
        <end position="26"/>
    </location>
</feature>
<feature type="region of interest" description="Disordered" evidence="7">
    <location>
        <begin position="764"/>
        <end position="810"/>
    </location>
</feature>
<dbReference type="PANTHER" id="PTHR47779">
    <property type="entry name" value="SYNTHASE (CCG-9), PUTATIVE (AFU_ORTHOLOGUE AFUA_3G12100)-RELATED"/>
    <property type="match status" value="1"/>
</dbReference>
<dbReference type="Pfam" id="PF00534">
    <property type="entry name" value="Glycos_transf_1"/>
    <property type="match status" value="1"/>
</dbReference>